<organism evidence="2">
    <name type="scientific">marine sediment metagenome</name>
    <dbReference type="NCBI Taxonomy" id="412755"/>
    <lineage>
        <taxon>unclassified sequences</taxon>
        <taxon>metagenomes</taxon>
        <taxon>ecological metagenomes</taxon>
    </lineage>
</organism>
<dbReference type="EMBL" id="BARU01017658">
    <property type="protein sequence ID" value="GAH61554.1"/>
    <property type="molecule type" value="Genomic_DNA"/>
</dbReference>
<dbReference type="AlphaFoldDB" id="X1I641"/>
<sequence length="133" mass="15740">MIQGSEQLEKLSEYLKGINFMEITISVVLIILYSYIVRSVSKYYQKKYFQDNDNNYPTSNFLLTSNGKYTEVFITSYLAKIKRIFGFKVEKDNIQQINIAQELVKALIKDGYLVRKYLMWYCYYRNLIGGTCK</sequence>
<name>X1I641_9ZZZZ</name>
<keyword evidence="1" id="KW-0472">Membrane</keyword>
<evidence type="ECO:0000313" key="2">
    <source>
        <dbReference type="EMBL" id="GAH61554.1"/>
    </source>
</evidence>
<reference evidence="2" key="1">
    <citation type="journal article" date="2014" name="Front. Microbiol.">
        <title>High frequency of phylogenetically diverse reductive dehalogenase-homologous genes in deep subseafloor sedimentary metagenomes.</title>
        <authorList>
            <person name="Kawai M."/>
            <person name="Futagami T."/>
            <person name="Toyoda A."/>
            <person name="Takaki Y."/>
            <person name="Nishi S."/>
            <person name="Hori S."/>
            <person name="Arai W."/>
            <person name="Tsubouchi T."/>
            <person name="Morono Y."/>
            <person name="Uchiyama I."/>
            <person name="Ito T."/>
            <person name="Fujiyama A."/>
            <person name="Inagaki F."/>
            <person name="Takami H."/>
        </authorList>
    </citation>
    <scope>NUCLEOTIDE SEQUENCE</scope>
    <source>
        <strain evidence="2">Expedition CK06-06</strain>
    </source>
</reference>
<feature type="transmembrane region" description="Helical" evidence="1">
    <location>
        <begin position="20"/>
        <end position="37"/>
    </location>
</feature>
<protein>
    <submittedName>
        <fullName evidence="2">Uncharacterized protein</fullName>
    </submittedName>
</protein>
<accession>X1I641</accession>
<gene>
    <name evidence="2" type="ORF">S03H2_29268</name>
</gene>
<keyword evidence="1" id="KW-0812">Transmembrane</keyword>
<comment type="caution">
    <text evidence="2">The sequence shown here is derived from an EMBL/GenBank/DDBJ whole genome shotgun (WGS) entry which is preliminary data.</text>
</comment>
<keyword evidence="1" id="KW-1133">Transmembrane helix</keyword>
<proteinExistence type="predicted"/>
<evidence type="ECO:0000256" key="1">
    <source>
        <dbReference type="SAM" id="Phobius"/>
    </source>
</evidence>